<dbReference type="VEuPathDB" id="VectorBase:ASIC013023"/>
<dbReference type="AlphaFoldDB" id="A0A084W4F9"/>
<name>A0A084W4F9_ANOSI</name>
<accession>A0A084W4F9</accession>
<keyword evidence="4" id="KW-1185">Reference proteome</keyword>
<dbReference type="EMBL" id="KE525298">
    <property type="protein sequence ID" value="KFB45103.1"/>
    <property type="molecule type" value="Genomic_DNA"/>
</dbReference>
<reference evidence="3" key="2">
    <citation type="submission" date="2020-05" db="UniProtKB">
        <authorList>
            <consortium name="EnsemblMetazoa"/>
        </authorList>
    </citation>
    <scope>IDENTIFICATION</scope>
</reference>
<feature type="region of interest" description="Disordered" evidence="1">
    <location>
        <begin position="1"/>
        <end position="34"/>
    </location>
</feature>
<evidence type="ECO:0000313" key="2">
    <source>
        <dbReference type="EMBL" id="KFB45103.1"/>
    </source>
</evidence>
<evidence type="ECO:0000313" key="3">
    <source>
        <dbReference type="EnsemblMetazoa" id="ASIC013023-PA"/>
    </source>
</evidence>
<evidence type="ECO:0000313" key="4">
    <source>
        <dbReference type="Proteomes" id="UP000030765"/>
    </source>
</evidence>
<dbReference type="EnsemblMetazoa" id="ASIC013023-RA">
    <property type="protein sequence ID" value="ASIC013023-PA"/>
    <property type="gene ID" value="ASIC013023"/>
</dbReference>
<sequence>MCVCPAPTGKPQPLQTRLDRGRQEQLTKTTKTTTKTTTAAAANIIVTAVAAPGSRLPPTASAPGGGGRKLSFNIGKMEHADLVSEMAQVEHLSTQDRLHLARM</sequence>
<evidence type="ECO:0000256" key="1">
    <source>
        <dbReference type="SAM" id="MobiDB-lite"/>
    </source>
</evidence>
<dbReference type="Proteomes" id="UP000030765">
    <property type="component" value="Unassembled WGS sequence"/>
</dbReference>
<reference evidence="2 4" key="1">
    <citation type="journal article" date="2014" name="BMC Genomics">
        <title>Genome sequence of Anopheles sinensis provides insight into genetics basis of mosquito competence for malaria parasites.</title>
        <authorList>
            <person name="Zhou D."/>
            <person name="Zhang D."/>
            <person name="Ding G."/>
            <person name="Shi L."/>
            <person name="Hou Q."/>
            <person name="Ye Y."/>
            <person name="Xu Y."/>
            <person name="Zhou H."/>
            <person name="Xiong C."/>
            <person name="Li S."/>
            <person name="Yu J."/>
            <person name="Hong S."/>
            <person name="Yu X."/>
            <person name="Zou P."/>
            <person name="Chen C."/>
            <person name="Chang X."/>
            <person name="Wang W."/>
            <person name="Lv Y."/>
            <person name="Sun Y."/>
            <person name="Ma L."/>
            <person name="Shen B."/>
            <person name="Zhu C."/>
        </authorList>
    </citation>
    <scope>NUCLEOTIDE SEQUENCE [LARGE SCALE GENOMIC DNA]</scope>
</reference>
<organism evidence="2">
    <name type="scientific">Anopheles sinensis</name>
    <name type="common">Mosquito</name>
    <dbReference type="NCBI Taxonomy" id="74873"/>
    <lineage>
        <taxon>Eukaryota</taxon>
        <taxon>Metazoa</taxon>
        <taxon>Ecdysozoa</taxon>
        <taxon>Arthropoda</taxon>
        <taxon>Hexapoda</taxon>
        <taxon>Insecta</taxon>
        <taxon>Pterygota</taxon>
        <taxon>Neoptera</taxon>
        <taxon>Endopterygota</taxon>
        <taxon>Diptera</taxon>
        <taxon>Nematocera</taxon>
        <taxon>Culicoidea</taxon>
        <taxon>Culicidae</taxon>
        <taxon>Anophelinae</taxon>
        <taxon>Anopheles</taxon>
    </lineage>
</organism>
<protein>
    <submittedName>
        <fullName evidence="2 3">Uncharacterized protein</fullName>
    </submittedName>
</protein>
<gene>
    <name evidence="2" type="ORF">ZHAS_00013023</name>
</gene>
<proteinExistence type="predicted"/>
<dbReference type="EMBL" id="ATLV01020330">
    <property type="status" value="NOT_ANNOTATED_CDS"/>
    <property type="molecule type" value="Genomic_DNA"/>
</dbReference>